<gene>
    <name evidence="2" type="ORF">F4693_002605</name>
</gene>
<reference evidence="2 3" key="2">
    <citation type="submission" date="2020-08" db="EMBL/GenBank/DDBJ databases">
        <authorList>
            <person name="Partida-Martinez L."/>
            <person name="Huntemann M."/>
            <person name="Clum A."/>
            <person name="Wang J."/>
            <person name="Palaniappan K."/>
            <person name="Ritter S."/>
            <person name="Chen I.-M."/>
            <person name="Stamatis D."/>
            <person name="Reddy T."/>
            <person name="O'Malley R."/>
            <person name="Daum C."/>
            <person name="Shapiro N."/>
            <person name="Ivanova N."/>
            <person name="Kyrpides N."/>
            <person name="Woyke T."/>
        </authorList>
    </citation>
    <scope>NUCLEOTIDE SEQUENCE [LARGE SCALE GENOMIC DNA]</scope>
    <source>
        <strain evidence="2 3">AS3.13</strain>
    </source>
</reference>
<evidence type="ECO:0000256" key="1">
    <source>
        <dbReference type="SAM" id="MobiDB-lite"/>
    </source>
</evidence>
<name>A0A7X0JDF8_9SPHN</name>
<dbReference type="EMBL" id="JACHBT010000013">
    <property type="protein sequence ID" value="MBB6505613.1"/>
    <property type="molecule type" value="Genomic_DNA"/>
</dbReference>
<dbReference type="RefSeq" id="WP_184506466.1">
    <property type="nucleotide sequence ID" value="NZ_JACHBT010000013.1"/>
</dbReference>
<reference evidence="2 3" key="1">
    <citation type="submission" date="2020-08" db="EMBL/GenBank/DDBJ databases">
        <title>The Agave Microbiome: Exploring the role of microbial communities in plant adaptations to desert environments.</title>
        <authorList>
            <person name="Partida-Martinez L.P."/>
        </authorList>
    </citation>
    <scope>NUCLEOTIDE SEQUENCE [LARGE SCALE GENOMIC DNA]</scope>
    <source>
        <strain evidence="2 3">AS3.13</strain>
    </source>
</reference>
<sequence length="190" mass="20699">MADLHDWGTGEAPEPPRSFPKDRRPAGWRVFPETLDDLMQRAGPYGEAAKAHLEWSGVAVWLMKDGDKALAAALIPVEAANLSVLLTRKAVEHEGGWPNLSGIPAQPALYDLPDDAQQIARRMASDIHALWEAAGRPYLRASDCKFAFQYLAAAIRKGIIPPIPTLGDVDPVPAAKPAKPHILDMLKEQS</sequence>
<accession>A0A7X0JDF8</accession>
<protein>
    <submittedName>
        <fullName evidence="2">Uncharacterized protein</fullName>
    </submittedName>
</protein>
<organism evidence="2 3">
    <name type="scientific">Sphingomonas endophytica</name>
    <dbReference type="NCBI Taxonomy" id="869719"/>
    <lineage>
        <taxon>Bacteria</taxon>
        <taxon>Pseudomonadati</taxon>
        <taxon>Pseudomonadota</taxon>
        <taxon>Alphaproteobacteria</taxon>
        <taxon>Sphingomonadales</taxon>
        <taxon>Sphingomonadaceae</taxon>
        <taxon>Sphingomonas</taxon>
    </lineage>
</organism>
<evidence type="ECO:0000313" key="2">
    <source>
        <dbReference type="EMBL" id="MBB6505613.1"/>
    </source>
</evidence>
<dbReference type="Proteomes" id="UP000522313">
    <property type="component" value="Unassembled WGS sequence"/>
</dbReference>
<feature type="region of interest" description="Disordered" evidence="1">
    <location>
        <begin position="1"/>
        <end position="26"/>
    </location>
</feature>
<proteinExistence type="predicted"/>
<dbReference type="AlphaFoldDB" id="A0A7X0JDF8"/>
<evidence type="ECO:0000313" key="3">
    <source>
        <dbReference type="Proteomes" id="UP000522313"/>
    </source>
</evidence>
<comment type="caution">
    <text evidence="2">The sequence shown here is derived from an EMBL/GenBank/DDBJ whole genome shotgun (WGS) entry which is preliminary data.</text>
</comment>